<accession>A0ABN7S8W9</accession>
<keyword evidence="6" id="KW-0539">Nucleus</keyword>
<dbReference type="InterPro" id="IPR050698">
    <property type="entry name" value="MBL"/>
</dbReference>
<name>A0ABN7S8W9_OIKDI</name>
<evidence type="ECO:0000313" key="12">
    <source>
        <dbReference type="Proteomes" id="UP001158576"/>
    </source>
</evidence>
<evidence type="ECO:0000256" key="7">
    <source>
        <dbReference type="ARBA" id="ARBA00029625"/>
    </source>
</evidence>
<feature type="domain" description="Beta-Casp" evidence="10">
    <location>
        <begin position="610"/>
        <end position="729"/>
    </location>
</feature>
<dbReference type="SMART" id="SM00849">
    <property type="entry name" value="Lactamase_B"/>
    <property type="match status" value="1"/>
</dbReference>
<dbReference type="InterPro" id="IPR022712">
    <property type="entry name" value="Beta_Casp"/>
</dbReference>
<dbReference type="SUPFAM" id="SSF56281">
    <property type="entry name" value="Metallo-hydrolase/oxidoreductase"/>
    <property type="match status" value="1"/>
</dbReference>
<evidence type="ECO:0000313" key="11">
    <source>
        <dbReference type="EMBL" id="CAG5095333.1"/>
    </source>
</evidence>
<keyword evidence="12" id="KW-1185">Reference proteome</keyword>
<organism evidence="11 12">
    <name type="scientific">Oikopleura dioica</name>
    <name type="common">Tunicate</name>
    <dbReference type="NCBI Taxonomy" id="34765"/>
    <lineage>
        <taxon>Eukaryota</taxon>
        <taxon>Metazoa</taxon>
        <taxon>Chordata</taxon>
        <taxon>Tunicata</taxon>
        <taxon>Appendicularia</taxon>
        <taxon>Copelata</taxon>
        <taxon>Oikopleuridae</taxon>
        <taxon>Oikopleura</taxon>
    </lineage>
</organism>
<comment type="subcellular location">
    <subcellularLocation>
        <location evidence="1">Nucleus</location>
    </subcellularLocation>
</comment>
<keyword evidence="4" id="KW-0378">Hydrolase</keyword>
<dbReference type="Pfam" id="PF23557">
    <property type="entry name" value="TPR_leprecan"/>
    <property type="match status" value="1"/>
</dbReference>
<proteinExistence type="inferred from homology"/>
<dbReference type="InterPro" id="IPR041897">
    <property type="entry name" value="INTS11-like_MBL-fold"/>
</dbReference>
<feature type="domain" description="Metallo-beta-lactamase" evidence="9">
    <location>
        <begin position="377"/>
        <end position="590"/>
    </location>
</feature>
<reference evidence="11 12" key="1">
    <citation type="submission" date="2021-04" db="EMBL/GenBank/DDBJ databases">
        <authorList>
            <person name="Bliznina A."/>
        </authorList>
    </citation>
    <scope>NUCLEOTIDE SEQUENCE [LARGE SCALE GENOMIC DNA]</scope>
</reference>
<evidence type="ECO:0000259" key="10">
    <source>
        <dbReference type="SMART" id="SM01027"/>
    </source>
</evidence>
<dbReference type="InterPro" id="IPR001279">
    <property type="entry name" value="Metallo-B-lactamas"/>
</dbReference>
<dbReference type="Pfam" id="PF16661">
    <property type="entry name" value="Lactamase_B_6"/>
    <property type="match status" value="1"/>
</dbReference>
<dbReference type="Gene3D" id="3.40.50.10890">
    <property type="match status" value="1"/>
</dbReference>
<dbReference type="CDD" id="cd16291">
    <property type="entry name" value="INTS11-like_MBL-fold"/>
    <property type="match status" value="1"/>
</dbReference>
<dbReference type="Pfam" id="PF07521">
    <property type="entry name" value="RMMBL"/>
    <property type="match status" value="1"/>
</dbReference>
<feature type="signal peptide" evidence="8">
    <location>
        <begin position="1"/>
        <end position="21"/>
    </location>
</feature>
<dbReference type="InterPro" id="IPR056585">
    <property type="entry name" value="Leprecan_dom"/>
</dbReference>
<dbReference type="Gene3D" id="3.60.15.10">
    <property type="entry name" value="Ribonuclease Z/Hydroxyacylglutathione hydrolase-like"/>
    <property type="match status" value="1"/>
</dbReference>
<keyword evidence="5" id="KW-0325">Glycoprotein</keyword>
<evidence type="ECO:0000256" key="2">
    <source>
        <dbReference type="ARBA" id="ARBA00007093"/>
    </source>
</evidence>
<evidence type="ECO:0000256" key="1">
    <source>
        <dbReference type="ARBA" id="ARBA00004123"/>
    </source>
</evidence>
<feature type="chain" id="PRO_5047474570" description="Cleavage and polyadenylation-specific factor 3-like protein" evidence="8">
    <location>
        <begin position="22"/>
        <end position="977"/>
    </location>
</feature>
<gene>
    <name evidence="11" type="ORF">OKIOD_LOCUS5697</name>
</gene>
<sequence>MASCGIAKWLLLLSTTEIVSPFKSGVSSGSVGGTYKFAQKLYGQGNVFPALKTFEAAFRNHLYREDVELTCQLKCIKKENDFEEDREEIEARAFESLFTKTLCLENCFKENNASEMNRASGNSKTELDNRFVYHYLHFLYNEIGEGKEAMNLVWTYLQKFPKNKDMLSNYFLYLELYPELSRAKATFLDYDEGTLDKTVKKIVKLYNDQDYASLPPLIDAAIIEYFQLQKTCKLRCFLTPEKSDHNFGQSTFISLLEQEIYNLDCKRSCLKIKSPYGIFSDFLVKFFVQNKNQTTFDPLIPIETFLHYLHFSYFQSGNHTAAAEIAATRLLLPLDTFHEGGESREDINNDLQAFQILNPDKMPDIRIVPLGAGQDVGRSCILVSIGSKNVMFDCGMHMGYHDARRFPDFNYITGGDQTTLTPHIDAVIISHFHLDHCGALPYMSEQVGYDGPIYMTMPTKVICPILLEDFRKVVTKRSASEETNFFTSEMIKNCMRKVEVCGLHQVIKVDDELSIKAYYAGHVLGAAMFKVTVGDESVLYTGDFNMTPDRHLGAAWADRCKPTVLISESTYATTIRDSKRSRERDFLKKIHRTVENGGKVLIPVFALGRAQELCILLEQYWDRMKLNVPIYFTAGLAEKATNYYKLFVNWTNEKIKSSFVERNLFDFKYIKAFQKEVHLNQSGPCVCFATPGMLHAGMSLEIFQAWCSDEKNCIIMPGFCVAGTVGHRLLHGERHFKFNGVSVTSRIKVEYMSFSAHADAKGIMQLIKMVEPKNVMFVHGEAAKMEFLAKKVQKDMNLPCYTPANGETVNISCPPQIRLKIEADLARKIMKRSLNRAAFHAALVNDGKNMELLHPDVAMKKLKIQQHHFQLNSNVDLPTGESSAEQIIVSLRLLIKTYLPPMLEKWVQIGNLIHTIELASPDMSQTISITAEVRTSYGYVEVQRHRSLKVTWPLSVDDEIGILLSRLSKEFALVVPR</sequence>
<keyword evidence="3 8" id="KW-0732">Signal</keyword>
<evidence type="ECO:0000259" key="9">
    <source>
        <dbReference type="SMART" id="SM00849"/>
    </source>
</evidence>
<protein>
    <recommendedName>
        <fullName evidence="7">Cleavage and polyadenylation-specific factor 3-like protein</fullName>
    </recommendedName>
</protein>
<evidence type="ECO:0000256" key="8">
    <source>
        <dbReference type="SAM" id="SignalP"/>
    </source>
</evidence>
<dbReference type="InterPro" id="IPR036866">
    <property type="entry name" value="RibonucZ/Hydroxyglut_hydro"/>
</dbReference>
<evidence type="ECO:0000256" key="3">
    <source>
        <dbReference type="ARBA" id="ARBA00022729"/>
    </source>
</evidence>
<comment type="similarity">
    <text evidence="2">Belongs to the metallo-beta-lactamase superfamily. RNA-metabolizing metallo-beta-lactamase-like family. INTS11 subfamily.</text>
</comment>
<evidence type="ECO:0000256" key="4">
    <source>
        <dbReference type="ARBA" id="ARBA00022801"/>
    </source>
</evidence>
<dbReference type="EMBL" id="OU015569">
    <property type="protein sequence ID" value="CAG5095333.1"/>
    <property type="molecule type" value="Genomic_DNA"/>
</dbReference>
<dbReference type="Proteomes" id="UP001158576">
    <property type="component" value="Chromosome XSR"/>
</dbReference>
<dbReference type="Pfam" id="PF10996">
    <property type="entry name" value="Beta-Casp"/>
    <property type="match status" value="1"/>
</dbReference>
<evidence type="ECO:0000256" key="6">
    <source>
        <dbReference type="ARBA" id="ARBA00023242"/>
    </source>
</evidence>
<dbReference type="SMART" id="SM01027">
    <property type="entry name" value="Beta-Casp"/>
    <property type="match status" value="1"/>
</dbReference>
<evidence type="ECO:0000256" key="5">
    <source>
        <dbReference type="ARBA" id="ARBA00023180"/>
    </source>
</evidence>
<dbReference type="PANTHER" id="PTHR11203:SF37">
    <property type="entry name" value="INTEGRATOR COMPLEX SUBUNIT 11"/>
    <property type="match status" value="1"/>
</dbReference>
<dbReference type="InterPro" id="IPR011108">
    <property type="entry name" value="RMMBL"/>
</dbReference>
<dbReference type="PANTHER" id="PTHR11203">
    <property type="entry name" value="CLEAVAGE AND POLYADENYLATION SPECIFICITY FACTOR FAMILY MEMBER"/>
    <property type="match status" value="1"/>
</dbReference>